<organism evidence="3">
    <name type="scientific">Darwinula stevensoni</name>
    <dbReference type="NCBI Taxonomy" id="69355"/>
    <lineage>
        <taxon>Eukaryota</taxon>
        <taxon>Metazoa</taxon>
        <taxon>Ecdysozoa</taxon>
        <taxon>Arthropoda</taxon>
        <taxon>Crustacea</taxon>
        <taxon>Oligostraca</taxon>
        <taxon>Ostracoda</taxon>
        <taxon>Podocopa</taxon>
        <taxon>Podocopida</taxon>
        <taxon>Darwinulocopina</taxon>
        <taxon>Darwinuloidea</taxon>
        <taxon>Darwinulidae</taxon>
        <taxon>Darwinula</taxon>
    </lineage>
</organism>
<dbReference type="PROSITE" id="PS50164">
    <property type="entry name" value="GIY_YIG"/>
    <property type="match status" value="1"/>
</dbReference>
<dbReference type="PANTHER" id="PTHR47326">
    <property type="entry name" value="TRANSPOSABLE ELEMENT TC3 TRANSPOSASE-LIKE PROTEIN"/>
    <property type="match status" value="1"/>
</dbReference>
<gene>
    <name evidence="3" type="ORF">DSTB1V02_LOCUS4093</name>
</gene>
<dbReference type="InterPro" id="IPR036397">
    <property type="entry name" value="RNaseH_sf"/>
</dbReference>
<dbReference type="InterPro" id="IPR035901">
    <property type="entry name" value="GIY-YIG_endonuc_sf"/>
</dbReference>
<dbReference type="SMART" id="SM00465">
    <property type="entry name" value="GIYc"/>
    <property type="match status" value="1"/>
</dbReference>
<protein>
    <recommendedName>
        <fullName evidence="2">GIY-YIG domain-containing protein</fullName>
    </recommendedName>
</protein>
<evidence type="ECO:0000259" key="2">
    <source>
        <dbReference type="PROSITE" id="PS50164"/>
    </source>
</evidence>
<proteinExistence type="predicted"/>
<dbReference type="GO" id="GO:0003676">
    <property type="term" value="F:nucleic acid binding"/>
    <property type="evidence" value="ECO:0007669"/>
    <property type="project" value="InterPro"/>
</dbReference>
<feature type="region of interest" description="Disordered" evidence="1">
    <location>
        <begin position="422"/>
        <end position="464"/>
    </location>
</feature>
<dbReference type="Gene3D" id="3.30.420.10">
    <property type="entry name" value="Ribonuclease H-like superfamily/Ribonuclease H"/>
    <property type="match status" value="1"/>
</dbReference>
<dbReference type="EMBL" id="LR900098">
    <property type="protein sequence ID" value="CAD7244192.1"/>
    <property type="molecule type" value="Genomic_DNA"/>
</dbReference>
<dbReference type="SUPFAM" id="SSF82771">
    <property type="entry name" value="GIY-YIG endonuclease"/>
    <property type="match status" value="1"/>
</dbReference>
<evidence type="ECO:0000313" key="4">
    <source>
        <dbReference type="Proteomes" id="UP000677054"/>
    </source>
</evidence>
<evidence type="ECO:0000313" key="3">
    <source>
        <dbReference type="EMBL" id="CAD7244192.1"/>
    </source>
</evidence>
<dbReference type="EMBL" id="CAJPEV010000581">
    <property type="protein sequence ID" value="CAG0886655.1"/>
    <property type="molecule type" value="Genomic_DNA"/>
</dbReference>
<dbReference type="Proteomes" id="UP000677054">
    <property type="component" value="Unassembled WGS sequence"/>
</dbReference>
<dbReference type="OrthoDB" id="6411459at2759"/>
<accession>A0A7R8X7A0</accession>
<dbReference type="PANTHER" id="PTHR47326:SF1">
    <property type="entry name" value="HTH PSQ-TYPE DOMAIN-CONTAINING PROTEIN"/>
    <property type="match status" value="1"/>
</dbReference>
<name>A0A7R8X7A0_9CRUS</name>
<dbReference type="InterPro" id="IPR000305">
    <property type="entry name" value="GIY-YIG_endonuc"/>
</dbReference>
<feature type="domain" description="GIY-YIG" evidence="2">
    <location>
        <begin position="322"/>
        <end position="420"/>
    </location>
</feature>
<dbReference type="Pfam" id="PF01541">
    <property type="entry name" value="GIY-YIG"/>
    <property type="match status" value="1"/>
</dbReference>
<keyword evidence="4" id="KW-1185">Reference proteome</keyword>
<feature type="compositionally biased region" description="Polar residues" evidence="1">
    <location>
        <begin position="444"/>
        <end position="454"/>
    </location>
</feature>
<dbReference type="AlphaFoldDB" id="A0A7R8X7A0"/>
<reference evidence="3" key="1">
    <citation type="submission" date="2020-11" db="EMBL/GenBank/DDBJ databases">
        <authorList>
            <person name="Tran Van P."/>
        </authorList>
    </citation>
    <scope>NUCLEOTIDE SEQUENCE</scope>
</reference>
<evidence type="ECO:0000256" key="1">
    <source>
        <dbReference type="SAM" id="MobiDB-lite"/>
    </source>
</evidence>
<sequence>MEYDYKVSIAITEHKDYLHKKRKAFCKWIARKLHEDKEFLDCAFFTHSAHICLDGTVKRENAYFWRKCDPDPNDDPQKDISKGVTVWYALSQKYLIGPFFITREKNEEQYKDMLRNRFMAELKALEEKGMKKYRGWSEPCNARRCFLCPSMKPRCDSLVMRRDDGKEKTHRLVAVGVGNCGTTHDHHKETMAEFPYYLSVAVPENLIYLYKMRKEFCQWMTRKQKEEPDFLDFAFFANFAYFYVDGTVRREDACFWGESQPDIVTSNEDSDQKGRSERCKARKCESCPVMMECDSLAIGESRPWERRFDHAVVAVGSGNCKTNFVVYCITCTQCKQQYIGSTERHLHKRLGEHKRAIEKRSRNRLALHMRECVSSEWKRVEVGILHIPQGIYRNSEGIFRKPLEDLEYYYINRYSPELNEKKGERGKHIGENGTRAPSIGSMKTLGSSYDSNDPSRIIGTANHS</sequence>
<dbReference type="Gene3D" id="3.40.1440.10">
    <property type="entry name" value="GIY-YIG endonuclease"/>
    <property type="match status" value="1"/>
</dbReference>